<evidence type="ECO:0000313" key="3">
    <source>
        <dbReference type="EMBL" id="SCU87268.1"/>
    </source>
</evidence>
<proteinExistence type="predicted"/>
<dbReference type="EMBL" id="LT598455">
    <property type="protein sequence ID" value="SCU87268.1"/>
    <property type="molecule type" value="Genomic_DNA"/>
</dbReference>
<reference evidence="4" key="1">
    <citation type="submission" date="2016-03" db="EMBL/GenBank/DDBJ databases">
        <authorList>
            <person name="Devillers H."/>
        </authorList>
    </citation>
    <scope>NUCLEOTIDE SEQUENCE [LARGE SCALE GENOMIC DNA]</scope>
</reference>
<dbReference type="AlphaFoldDB" id="A0A1G4JB23"/>
<dbReference type="InterPro" id="IPR013957">
    <property type="entry name" value="SNRNP27"/>
</dbReference>
<feature type="domain" description="U4/U6.U5 small nuclear ribonucleoprotein 27kDa protein" evidence="2">
    <location>
        <begin position="49"/>
        <end position="96"/>
    </location>
</feature>
<name>A0A1G4JB23_9SACH</name>
<feature type="compositionally biased region" description="Basic residues" evidence="1">
    <location>
        <begin position="78"/>
        <end position="88"/>
    </location>
</feature>
<dbReference type="GO" id="GO:0008380">
    <property type="term" value="P:RNA splicing"/>
    <property type="evidence" value="ECO:0007669"/>
    <property type="project" value="InterPro"/>
</dbReference>
<evidence type="ECO:0000259" key="2">
    <source>
        <dbReference type="Pfam" id="PF08648"/>
    </source>
</evidence>
<evidence type="ECO:0000313" key="4">
    <source>
        <dbReference type="Proteomes" id="UP000190274"/>
    </source>
</evidence>
<evidence type="ECO:0000256" key="1">
    <source>
        <dbReference type="SAM" id="MobiDB-lite"/>
    </source>
</evidence>
<accession>A0A1G4JB23</accession>
<protein>
    <submittedName>
        <fullName evidence="3">LADA_0E02982g1_1</fullName>
    </submittedName>
</protein>
<organism evidence="3 4">
    <name type="scientific">Lachancea dasiensis</name>
    <dbReference type="NCBI Taxonomy" id="1072105"/>
    <lineage>
        <taxon>Eukaryota</taxon>
        <taxon>Fungi</taxon>
        <taxon>Dikarya</taxon>
        <taxon>Ascomycota</taxon>
        <taxon>Saccharomycotina</taxon>
        <taxon>Saccharomycetes</taxon>
        <taxon>Saccharomycetales</taxon>
        <taxon>Saccharomycetaceae</taxon>
        <taxon>Lachancea</taxon>
    </lineage>
</organism>
<dbReference type="OrthoDB" id="21368at2759"/>
<feature type="region of interest" description="Disordered" evidence="1">
    <location>
        <begin position="1"/>
        <end position="102"/>
    </location>
</feature>
<keyword evidence="4" id="KW-1185">Reference proteome</keyword>
<gene>
    <name evidence="3" type="ORF">LADA_0E02982G</name>
</gene>
<dbReference type="Pfam" id="PF08648">
    <property type="entry name" value="SNRNP27"/>
    <property type="match status" value="1"/>
</dbReference>
<dbReference type="Proteomes" id="UP000190274">
    <property type="component" value="Chromosome E"/>
</dbReference>
<sequence>MSSQQLPSQELNKAKPAHSNSVPDLKGPASAVLQPATNKVEAPSNQKASQDIADLMGFSGFESTKNKKVQPKNSGGKRVVKKANKGAKYRQYVNRKDKKLIQ</sequence>
<feature type="compositionally biased region" description="Polar residues" evidence="1">
    <location>
        <begin position="1"/>
        <end position="11"/>
    </location>
</feature>